<dbReference type="Gene3D" id="3.40.50.12780">
    <property type="entry name" value="N-terminal domain of ligase-like"/>
    <property type="match status" value="1"/>
</dbReference>
<protein>
    <submittedName>
        <fullName evidence="5">Acyl-CoA synthetase (AMP-forming)/AMP-acid ligase II</fullName>
    </submittedName>
</protein>
<dbReference type="PANTHER" id="PTHR43201">
    <property type="entry name" value="ACYL-COA SYNTHETASE"/>
    <property type="match status" value="1"/>
</dbReference>
<dbReference type="PROSITE" id="PS00455">
    <property type="entry name" value="AMP_BINDING"/>
    <property type="match status" value="1"/>
</dbReference>
<sequence>MALTQEQRRRDLAQLRTRWYDEGHYASLTLADTLAHAAERFANTRFVFASETDRAEFTLAGMVERGRRVADGLRRLGVGPGDVVAVQVPNRPELVASYFGTWLAGAALVPITHIYGPGELGHIVRDSRAKVLIVPDAWRSIDFVDRVGNLGDTPDLEHLVVIGERRPAGAVSWDDLVAGGPPQARTTKAGADDPCAIIYTSGTTGVPKGVQHTHNTLLVELRKGDRIKEGGNDTRLIPWPSGHIAGLLSLCAGITGGTHTVIMDRWLPDLAVRLIEEYRCSVTSGTPLHVEAVLAGAAAAGADISSLRSVQVGGANVPPSLVERADAVGMVVARAYGSTEHPRCATAPLATPAARRSSTDGLVRFGDEIRIVDERFATLPTGEVGEIVTRGPSQFVGYRDAAHDMTTFLPGGWFRTGDVGRFDEQGYLTVTDRIKDLIIRGGENIASKEVEDIIATHPRVRHAAVVAAPDPRYGEAVAAFVVLDGDEPLELDEVRELFVRHGVAPQKAPERLEVVDDLPRAPSGKVRKFELRDRLRSEAAATTAG</sequence>
<dbReference type="InterPro" id="IPR000873">
    <property type="entry name" value="AMP-dep_synth/lig_dom"/>
</dbReference>
<dbReference type="InterPro" id="IPR025110">
    <property type="entry name" value="AMP-bd_C"/>
</dbReference>
<dbReference type="InterPro" id="IPR042099">
    <property type="entry name" value="ANL_N_sf"/>
</dbReference>
<dbReference type="EMBL" id="JAGINU010000001">
    <property type="protein sequence ID" value="MBP2367718.1"/>
    <property type="molecule type" value="Genomic_DNA"/>
</dbReference>
<dbReference type="SUPFAM" id="SSF56801">
    <property type="entry name" value="Acetyl-CoA synthetase-like"/>
    <property type="match status" value="1"/>
</dbReference>
<evidence type="ECO:0000313" key="5">
    <source>
        <dbReference type="EMBL" id="MBP2367718.1"/>
    </source>
</evidence>
<dbReference type="GO" id="GO:0016874">
    <property type="term" value="F:ligase activity"/>
    <property type="evidence" value="ECO:0007669"/>
    <property type="project" value="UniProtKB-KW"/>
</dbReference>
<keyword evidence="2 5" id="KW-0436">Ligase</keyword>
<keyword evidence="6" id="KW-1185">Reference proteome</keyword>
<gene>
    <name evidence="5" type="ORF">JOF36_003414</name>
</gene>
<evidence type="ECO:0000259" key="4">
    <source>
        <dbReference type="Pfam" id="PF13193"/>
    </source>
</evidence>
<evidence type="ECO:0000256" key="2">
    <source>
        <dbReference type="ARBA" id="ARBA00022598"/>
    </source>
</evidence>
<dbReference type="InterPro" id="IPR045851">
    <property type="entry name" value="AMP-bd_C_sf"/>
</dbReference>
<feature type="domain" description="AMP-dependent synthetase/ligase" evidence="3">
    <location>
        <begin position="35"/>
        <end position="398"/>
    </location>
</feature>
<dbReference type="Pfam" id="PF00501">
    <property type="entry name" value="AMP-binding"/>
    <property type="match status" value="1"/>
</dbReference>
<comment type="caution">
    <text evidence="5">The sequence shown here is derived from an EMBL/GenBank/DDBJ whole genome shotgun (WGS) entry which is preliminary data.</text>
</comment>
<feature type="domain" description="AMP-binding enzyme C-terminal" evidence="4">
    <location>
        <begin position="449"/>
        <end position="525"/>
    </location>
</feature>
<evidence type="ECO:0000259" key="3">
    <source>
        <dbReference type="Pfam" id="PF00501"/>
    </source>
</evidence>
<dbReference type="Proteomes" id="UP001519295">
    <property type="component" value="Unassembled WGS sequence"/>
</dbReference>
<dbReference type="RefSeq" id="WP_210027877.1">
    <property type="nucleotide sequence ID" value="NZ_JAGINU010000001.1"/>
</dbReference>
<name>A0ABS4VVG8_9PSEU</name>
<reference evidence="5 6" key="1">
    <citation type="submission" date="2021-03" db="EMBL/GenBank/DDBJ databases">
        <title>Sequencing the genomes of 1000 actinobacteria strains.</title>
        <authorList>
            <person name="Klenk H.-P."/>
        </authorList>
    </citation>
    <scope>NUCLEOTIDE SEQUENCE [LARGE SCALE GENOMIC DNA]</scope>
    <source>
        <strain evidence="5 6">DSM 45256</strain>
    </source>
</reference>
<evidence type="ECO:0000256" key="1">
    <source>
        <dbReference type="ARBA" id="ARBA00006432"/>
    </source>
</evidence>
<accession>A0ABS4VVG8</accession>
<dbReference type="PANTHER" id="PTHR43201:SF5">
    <property type="entry name" value="MEDIUM-CHAIN ACYL-COA LIGASE ACSF2, MITOCHONDRIAL"/>
    <property type="match status" value="1"/>
</dbReference>
<dbReference type="Pfam" id="PF13193">
    <property type="entry name" value="AMP-binding_C"/>
    <property type="match status" value="1"/>
</dbReference>
<comment type="similarity">
    <text evidence="1">Belongs to the ATP-dependent AMP-binding enzyme family.</text>
</comment>
<organism evidence="5 6">
    <name type="scientific">Pseudonocardia parietis</name>
    <dbReference type="NCBI Taxonomy" id="570936"/>
    <lineage>
        <taxon>Bacteria</taxon>
        <taxon>Bacillati</taxon>
        <taxon>Actinomycetota</taxon>
        <taxon>Actinomycetes</taxon>
        <taxon>Pseudonocardiales</taxon>
        <taxon>Pseudonocardiaceae</taxon>
        <taxon>Pseudonocardia</taxon>
    </lineage>
</organism>
<dbReference type="Gene3D" id="3.30.300.30">
    <property type="match status" value="1"/>
</dbReference>
<evidence type="ECO:0000313" key="6">
    <source>
        <dbReference type="Proteomes" id="UP001519295"/>
    </source>
</evidence>
<proteinExistence type="inferred from homology"/>
<dbReference type="InterPro" id="IPR020845">
    <property type="entry name" value="AMP-binding_CS"/>
</dbReference>